<evidence type="ECO:0000313" key="1">
    <source>
        <dbReference type="EMBL" id="RKF54888.1"/>
    </source>
</evidence>
<gene>
    <name evidence="1" type="ORF">GcM3_206023</name>
</gene>
<accession>A0A420HBV4</accession>
<sequence length="103" mass="12050">MGDSEDYIQDETENFENEVQLDSFPESNLSTDELIHNAYENDPVSKELFRILGEGSKRRMPAHLLKNGHHFSLADCQIRGHQDTDLDRRRLYVNDLLQRNFEA</sequence>
<reference evidence="1 2" key="1">
    <citation type="journal article" date="2018" name="BMC Genomics">
        <title>Comparative genome analyses reveal sequence features reflecting distinct modes of host-adaptation between dicot and monocot powdery mildew.</title>
        <authorList>
            <person name="Wu Y."/>
            <person name="Ma X."/>
            <person name="Pan Z."/>
            <person name="Kale S.D."/>
            <person name="Song Y."/>
            <person name="King H."/>
            <person name="Zhang Q."/>
            <person name="Presley C."/>
            <person name="Deng X."/>
            <person name="Wei C.I."/>
            <person name="Xiao S."/>
        </authorList>
    </citation>
    <scope>NUCLEOTIDE SEQUENCE [LARGE SCALE GENOMIC DNA]</scope>
    <source>
        <strain evidence="1">UMSG3</strain>
    </source>
</reference>
<organism evidence="1 2">
    <name type="scientific">Golovinomyces cichoracearum</name>
    <dbReference type="NCBI Taxonomy" id="62708"/>
    <lineage>
        <taxon>Eukaryota</taxon>
        <taxon>Fungi</taxon>
        <taxon>Dikarya</taxon>
        <taxon>Ascomycota</taxon>
        <taxon>Pezizomycotina</taxon>
        <taxon>Leotiomycetes</taxon>
        <taxon>Erysiphales</taxon>
        <taxon>Erysiphaceae</taxon>
        <taxon>Golovinomyces</taxon>
    </lineage>
</organism>
<evidence type="ECO:0000313" key="2">
    <source>
        <dbReference type="Proteomes" id="UP000283383"/>
    </source>
</evidence>
<dbReference type="EMBL" id="MCBQ01020610">
    <property type="protein sequence ID" value="RKF54888.1"/>
    <property type="molecule type" value="Genomic_DNA"/>
</dbReference>
<name>A0A420HBV4_9PEZI</name>
<dbReference type="Proteomes" id="UP000283383">
    <property type="component" value="Unassembled WGS sequence"/>
</dbReference>
<dbReference type="AlphaFoldDB" id="A0A420HBV4"/>
<keyword evidence="2" id="KW-1185">Reference proteome</keyword>
<comment type="caution">
    <text evidence="1">The sequence shown here is derived from an EMBL/GenBank/DDBJ whole genome shotgun (WGS) entry which is preliminary data.</text>
</comment>
<proteinExistence type="predicted"/>
<protein>
    <submittedName>
        <fullName evidence="1">Uncharacterized protein</fullName>
    </submittedName>
</protein>